<dbReference type="PANTHER" id="PTHR24148">
    <property type="entry name" value="ANKYRIN REPEAT DOMAIN-CONTAINING PROTEIN 39 HOMOLOG-RELATED"/>
    <property type="match status" value="1"/>
</dbReference>
<feature type="domain" description="Heterokaryon incompatibility" evidence="2">
    <location>
        <begin position="13"/>
        <end position="144"/>
    </location>
</feature>
<feature type="region of interest" description="Disordered" evidence="1">
    <location>
        <begin position="82"/>
        <end position="107"/>
    </location>
</feature>
<comment type="caution">
    <text evidence="3">The sequence shown here is derived from an EMBL/GenBank/DDBJ whole genome shotgun (WGS) entry which is preliminary data.</text>
</comment>
<protein>
    <recommendedName>
        <fullName evidence="2">Heterokaryon incompatibility domain-containing protein</fullName>
    </recommendedName>
</protein>
<evidence type="ECO:0000313" key="4">
    <source>
        <dbReference type="Proteomes" id="UP000490939"/>
    </source>
</evidence>
<dbReference type="Pfam" id="PF06985">
    <property type="entry name" value="HET"/>
    <property type="match status" value="1"/>
</dbReference>
<gene>
    <name evidence="3" type="ORF">EG327_004453</name>
</gene>
<dbReference type="InterPro" id="IPR010730">
    <property type="entry name" value="HET"/>
</dbReference>
<dbReference type="PANTHER" id="PTHR24148:SF73">
    <property type="entry name" value="HET DOMAIN PROTEIN (AFU_ORTHOLOGUE AFUA_8G01020)"/>
    <property type="match status" value="1"/>
</dbReference>
<dbReference type="AlphaFoldDB" id="A0A8H3VEK8"/>
<accession>A0A8H3VEK8</accession>
<organism evidence="3 4">
    <name type="scientific">Venturia inaequalis</name>
    <name type="common">Apple scab fungus</name>
    <dbReference type="NCBI Taxonomy" id="5025"/>
    <lineage>
        <taxon>Eukaryota</taxon>
        <taxon>Fungi</taxon>
        <taxon>Dikarya</taxon>
        <taxon>Ascomycota</taxon>
        <taxon>Pezizomycotina</taxon>
        <taxon>Dothideomycetes</taxon>
        <taxon>Pleosporomycetidae</taxon>
        <taxon>Venturiales</taxon>
        <taxon>Venturiaceae</taxon>
        <taxon>Venturia</taxon>
    </lineage>
</organism>
<evidence type="ECO:0000256" key="1">
    <source>
        <dbReference type="SAM" id="MobiDB-lite"/>
    </source>
</evidence>
<dbReference type="InterPro" id="IPR052895">
    <property type="entry name" value="HetReg/Transcr_Mod"/>
</dbReference>
<feature type="compositionally biased region" description="Polar residues" evidence="1">
    <location>
        <begin position="87"/>
        <end position="106"/>
    </location>
</feature>
<evidence type="ECO:0000259" key="2">
    <source>
        <dbReference type="Pfam" id="PF06985"/>
    </source>
</evidence>
<dbReference type="Proteomes" id="UP000490939">
    <property type="component" value="Unassembled WGS sequence"/>
</dbReference>
<name>A0A8H3VEK8_VENIN</name>
<sequence>MDGIFLMDHRGVASTLIWVDALCINQEDPVERSHQVNLMSDIYSQAQLVVVWLGPEAENSGLAMRYIEKVSKSMRSYASTKRDAHTNDITNLSETPQSLPKGQSPSHFADSKLASEWRLDKTLCDAISALCDRAYWSRLWVLQEIVLASNILVLCGPETCKWKAFEVLADVEEREKLPDIFDLPAIRTIERRIAWHREGKPAKTLDYLLLYGSPERLQCAEPRDKVFGLLGLLEHSPRAMLGVLEADYAKSATEIFCDILCYMKDKPEWIDPPGEAITGIGRAGVARTIMGVLMLLLGLEDEHAEGTRALIAESFPIARTTYSSTLWTARQSTRKPSPSL</sequence>
<proteinExistence type="predicted"/>
<evidence type="ECO:0000313" key="3">
    <source>
        <dbReference type="EMBL" id="KAE9986122.1"/>
    </source>
</evidence>
<dbReference type="EMBL" id="WNWR01000265">
    <property type="protein sequence ID" value="KAE9986122.1"/>
    <property type="molecule type" value="Genomic_DNA"/>
</dbReference>
<keyword evidence="4" id="KW-1185">Reference proteome</keyword>
<reference evidence="3 4" key="1">
    <citation type="submission" date="2019-07" db="EMBL/GenBank/DDBJ databases">
        <title>Venturia inaequalis Genome Resource.</title>
        <authorList>
            <person name="Lichtner F.J."/>
        </authorList>
    </citation>
    <scope>NUCLEOTIDE SEQUENCE [LARGE SCALE GENOMIC DNA]</scope>
    <source>
        <strain evidence="3 4">DMI_063113</strain>
    </source>
</reference>